<keyword evidence="1" id="KW-0732">Signal</keyword>
<keyword evidence="3" id="KW-1185">Reference proteome</keyword>
<evidence type="ECO:0000256" key="1">
    <source>
        <dbReference type="SAM" id="SignalP"/>
    </source>
</evidence>
<dbReference type="GeneID" id="72064422"/>
<dbReference type="OrthoDB" id="3354195at2759"/>
<dbReference type="AlphaFoldDB" id="A0A9Q8V7G4"/>
<reference evidence="2" key="1">
    <citation type="submission" date="2021-11" db="EMBL/GenBank/DDBJ databases">
        <title>Purpureocillium_takamizusanense_genome.</title>
        <authorList>
            <person name="Nguyen N.-H."/>
        </authorList>
    </citation>
    <scope>NUCLEOTIDE SEQUENCE</scope>
    <source>
        <strain evidence="2">PT3</strain>
    </source>
</reference>
<feature type="chain" id="PRO_5040362375" evidence="1">
    <location>
        <begin position="19"/>
        <end position="149"/>
    </location>
</feature>
<organism evidence="2 3">
    <name type="scientific">Purpureocillium takamizusanense</name>
    <dbReference type="NCBI Taxonomy" id="2060973"/>
    <lineage>
        <taxon>Eukaryota</taxon>
        <taxon>Fungi</taxon>
        <taxon>Dikarya</taxon>
        <taxon>Ascomycota</taxon>
        <taxon>Pezizomycotina</taxon>
        <taxon>Sordariomycetes</taxon>
        <taxon>Hypocreomycetidae</taxon>
        <taxon>Hypocreales</taxon>
        <taxon>Ophiocordycipitaceae</taxon>
        <taxon>Purpureocillium</taxon>
    </lineage>
</organism>
<sequence length="149" mass="14728">MRFTLASVVLALAGSALSAPIVTRSLVGEVGSVVGSLQDNVPSAQVEVQLQGLLGNELSQIESALGGIPLADKLLSLLQSGDLSANALTAVGEALAMLKQGTPLDTVNSYLNAVTGGVVGDLGNTLGVKDLVGLLGGALGGVGNIVKII</sequence>
<feature type="signal peptide" evidence="1">
    <location>
        <begin position="1"/>
        <end position="18"/>
    </location>
</feature>
<proteinExistence type="predicted"/>
<dbReference type="KEGG" id="ptkz:JDV02_002461"/>
<evidence type="ECO:0000313" key="2">
    <source>
        <dbReference type="EMBL" id="UNI15980.1"/>
    </source>
</evidence>
<protein>
    <submittedName>
        <fullName evidence="2">Uncharacterized protein</fullName>
    </submittedName>
</protein>
<dbReference type="RefSeq" id="XP_047839461.1">
    <property type="nucleotide sequence ID" value="XM_047983490.1"/>
</dbReference>
<evidence type="ECO:0000313" key="3">
    <source>
        <dbReference type="Proteomes" id="UP000829364"/>
    </source>
</evidence>
<dbReference type="EMBL" id="CP086355">
    <property type="protein sequence ID" value="UNI15980.1"/>
    <property type="molecule type" value="Genomic_DNA"/>
</dbReference>
<gene>
    <name evidence="2" type="ORF">JDV02_002461</name>
</gene>
<name>A0A9Q8V7G4_9HYPO</name>
<accession>A0A9Q8V7G4</accession>
<dbReference type="Proteomes" id="UP000829364">
    <property type="component" value="Chromosome 2"/>
</dbReference>